<sequence>MLARPEEAVAFLARDPAGAAIGFAEARLRRDPVNGCATSPVAFLEGILVLPGWRRRGLARALSGAVEAWALSLGCAELASDALLDNAASHRMHRALRFEETERVVFYRKALAPRPG</sequence>
<dbReference type="EMBL" id="JAJAQI010000006">
    <property type="protein sequence ID" value="MCB4821227.1"/>
    <property type="molecule type" value="Genomic_DNA"/>
</dbReference>
<evidence type="ECO:0000259" key="3">
    <source>
        <dbReference type="PROSITE" id="PS51186"/>
    </source>
</evidence>
<proteinExistence type="predicted"/>
<dbReference type="PANTHER" id="PTHR43877">
    <property type="entry name" value="AMINOALKYLPHOSPHONATE N-ACETYLTRANSFERASE-RELATED-RELATED"/>
    <property type="match status" value="1"/>
</dbReference>
<dbReference type="CDD" id="cd04301">
    <property type="entry name" value="NAT_SF"/>
    <property type="match status" value="1"/>
</dbReference>
<keyword evidence="2 4" id="KW-0012">Acyltransferase</keyword>
<feature type="domain" description="N-acetyltransferase" evidence="3">
    <location>
        <begin position="1"/>
        <end position="116"/>
    </location>
</feature>
<gene>
    <name evidence="4" type="ORF">LHA35_05715</name>
</gene>
<protein>
    <submittedName>
        <fullName evidence="4">GNAT family N-acetyltransferase</fullName>
        <ecNumber evidence="4">2.3.1.-</ecNumber>
    </submittedName>
</protein>
<evidence type="ECO:0000313" key="5">
    <source>
        <dbReference type="Proteomes" id="UP001139311"/>
    </source>
</evidence>
<dbReference type="GO" id="GO:0016747">
    <property type="term" value="F:acyltransferase activity, transferring groups other than amino-acyl groups"/>
    <property type="evidence" value="ECO:0007669"/>
    <property type="project" value="InterPro"/>
</dbReference>
<dbReference type="PROSITE" id="PS51186">
    <property type="entry name" value="GNAT"/>
    <property type="match status" value="1"/>
</dbReference>
<keyword evidence="5" id="KW-1185">Reference proteome</keyword>
<dbReference type="Gene3D" id="3.40.630.30">
    <property type="match status" value="1"/>
</dbReference>
<dbReference type="EC" id="2.3.1.-" evidence="4"/>
<reference evidence="4" key="1">
    <citation type="submission" date="2021-10" db="EMBL/GenBank/DDBJ databases">
        <title>Roseicella aerolatum sp. nov., isolated from aerosols of e-waste dismantling site.</title>
        <authorList>
            <person name="Qin T."/>
        </authorList>
    </citation>
    <scope>NUCLEOTIDE SEQUENCE</scope>
    <source>
        <strain evidence="4">GB24</strain>
    </source>
</reference>
<evidence type="ECO:0000256" key="2">
    <source>
        <dbReference type="ARBA" id="ARBA00023315"/>
    </source>
</evidence>
<comment type="caution">
    <text evidence="4">The sequence shown here is derived from an EMBL/GenBank/DDBJ whole genome shotgun (WGS) entry which is preliminary data.</text>
</comment>
<evidence type="ECO:0000313" key="4">
    <source>
        <dbReference type="EMBL" id="MCB4821227.1"/>
    </source>
</evidence>
<dbReference type="SUPFAM" id="SSF55729">
    <property type="entry name" value="Acyl-CoA N-acyltransferases (Nat)"/>
    <property type="match status" value="1"/>
</dbReference>
<dbReference type="InterPro" id="IPR000182">
    <property type="entry name" value="GNAT_dom"/>
</dbReference>
<dbReference type="AlphaFoldDB" id="A0A9X1LAA9"/>
<dbReference type="InterPro" id="IPR050832">
    <property type="entry name" value="Bact_Acetyltransf"/>
</dbReference>
<accession>A0A9X1LAA9</accession>
<name>A0A9X1LAA9_9PROT</name>
<dbReference type="Proteomes" id="UP001139311">
    <property type="component" value="Unassembled WGS sequence"/>
</dbReference>
<dbReference type="Pfam" id="PF00583">
    <property type="entry name" value="Acetyltransf_1"/>
    <property type="match status" value="1"/>
</dbReference>
<dbReference type="InterPro" id="IPR016181">
    <property type="entry name" value="Acyl_CoA_acyltransferase"/>
</dbReference>
<keyword evidence="1 4" id="KW-0808">Transferase</keyword>
<evidence type="ECO:0000256" key="1">
    <source>
        <dbReference type="ARBA" id="ARBA00022679"/>
    </source>
</evidence>
<organism evidence="4 5">
    <name type="scientific">Roseicella aerolata</name>
    <dbReference type="NCBI Taxonomy" id="2883479"/>
    <lineage>
        <taxon>Bacteria</taxon>
        <taxon>Pseudomonadati</taxon>
        <taxon>Pseudomonadota</taxon>
        <taxon>Alphaproteobacteria</taxon>
        <taxon>Acetobacterales</taxon>
        <taxon>Roseomonadaceae</taxon>
        <taxon>Roseicella</taxon>
    </lineage>
</organism>